<dbReference type="PANTHER" id="PTHR33747">
    <property type="entry name" value="UPF0225 PROTEIN SCO1677"/>
    <property type="match status" value="1"/>
</dbReference>
<organism evidence="1 2">
    <name type="scientific">Candidatus Methylophosphatis roskildensis</name>
    <dbReference type="NCBI Taxonomy" id="2899263"/>
    <lineage>
        <taxon>Bacteria</taxon>
        <taxon>Pseudomonadati</taxon>
        <taxon>Pseudomonadota</taxon>
        <taxon>Betaproteobacteria</taxon>
        <taxon>Nitrosomonadales</taxon>
        <taxon>Sterolibacteriaceae</taxon>
        <taxon>Candidatus Methylophosphatis</taxon>
    </lineage>
</organism>
<gene>
    <name evidence="1" type="ORF">IPH26_08595</name>
</gene>
<dbReference type="EMBL" id="JADJEV010000003">
    <property type="protein sequence ID" value="MBK6972996.1"/>
    <property type="molecule type" value="Genomic_DNA"/>
</dbReference>
<name>A0A9D7E370_9PROT</name>
<protein>
    <submittedName>
        <fullName evidence="1">SEC-C domain-containing protein</fullName>
    </submittedName>
</protein>
<proteinExistence type="predicted"/>
<dbReference type="PANTHER" id="PTHR33747:SF1">
    <property type="entry name" value="ADENYLATE CYCLASE-ASSOCIATED CAP C-TERMINAL DOMAIN-CONTAINING PROTEIN"/>
    <property type="match status" value="1"/>
</dbReference>
<dbReference type="SUPFAM" id="SSF103642">
    <property type="entry name" value="Sec-C motif"/>
    <property type="match status" value="1"/>
</dbReference>
<dbReference type="Pfam" id="PF02810">
    <property type="entry name" value="SEC-C"/>
    <property type="match status" value="1"/>
</dbReference>
<dbReference type="AlphaFoldDB" id="A0A9D7E370"/>
<reference evidence="1" key="1">
    <citation type="submission" date="2020-10" db="EMBL/GenBank/DDBJ databases">
        <title>Connecting structure to function with the recovery of over 1000 high-quality activated sludge metagenome-assembled genomes encoding full-length rRNA genes using long-read sequencing.</title>
        <authorList>
            <person name="Singleton C.M."/>
            <person name="Petriglieri F."/>
            <person name="Kristensen J.M."/>
            <person name="Kirkegaard R.H."/>
            <person name="Michaelsen T.Y."/>
            <person name="Andersen M.H."/>
            <person name="Karst S.M."/>
            <person name="Dueholm M.S."/>
            <person name="Nielsen P.H."/>
            <person name="Albertsen M."/>
        </authorList>
    </citation>
    <scope>NUCLEOTIDE SEQUENCE</scope>
    <source>
        <strain evidence="1">Bjer_18-Q3-R1-45_BAT3C.347</strain>
    </source>
</reference>
<evidence type="ECO:0000313" key="2">
    <source>
        <dbReference type="Proteomes" id="UP000807785"/>
    </source>
</evidence>
<accession>A0A9D7E370</accession>
<sequence>MSSSPDEIGSDFAQLFNNLRRLSGRGDIPALHPGFLGQSSKIGRNDPCPCGSGRKFKKCCMK</sequence>
<dbReference type="Gene3D" id="3.10.450.50">
    <property type="match status" value="1"/>
</dbReference>
<evidence type="ECO:0000313" key="1">
    <source>
        <dbReference type="EMBL" id="MBK6972996.1"/>
    </source>
</evidence>
<comment type="caution">
    <text evidence="1">The sequence shown here is derived from an EMBL/GenBank/DDBJ whole genome shotgun (WGS) entry which is preliminary data.</text>
</comment>
<dbReference type="InterPro" id="IPR004027">
    <property type="entry name" value="SEC_C_motif"/>
</dbReference>
<dbReference type="Proteomes" id="UP000807785">
    <property type="component" value="Unassembled WGS sequence"/>
</dbReference>